<organism evidence="1">
    <name type="scientific">marine sediment metagenome</name>
    <dbReference type="NCBI Taxonomy" id="412755"/>
    <lineage>
        <taxon>unclassified sequences</taxon>
        <taxon>metagenomes</taxon>
        <taxon>ecological metagenomes</taxon>
    </lineage>
</organism>
<proteinExistence type="predicted"/>
<protein>
    <submittedName>
        <fullName evidence="1">Uncharacterized protein</fullName>
    </submittedName>
</protein>
<evidence type="ECO:0000313" key="1">
    <source>
        <dbReference type="EMBL" id="KTF06263.1"/>
    </source>
</evidence>
<comment type="caution">
    <text evidence="1">The sequence shown here is derived from an EMBL/GenBank/DDBJ whole genome shotgun (WGS) entry which is preliminary data.</text>
</comment>
<dbReference type="EMBL" id="AYSL01001264">
    <property type="protein sequence ID" value="KTF06263.1"/>
    <property type="molecule type" value="Genomic_DNA"/>
</dbReference>
<reference evidence="1" key="1">
    <citation type="submission" date="2013-11" db="EMBL/GenBank/DDBJ databases">
        <title>Microbial diversity, functional groups and degradation webs in Northern and Southern Mediterranean and Red Sea marine crude oil polluted sites.</title>
        <authorList>
            <person name="Daffonchio D."/>
            <person name="Mapelli F."/>
            <person name="Ferrer M."/>
            <person name="Richter M."/>
            <person name="Cherif A."/>
            <person name="Malkawi H.I."/>
            <person name="Yakimov M.M."/>
            <person name="Abdel-Fattah Y.R."/>
            <person name="Blaghen M."/>
            <person name="Golyshin P.N."/>
            <person name="Kalogerakis N."/>
            <person name="Boon N."/>
            <person name="Magagnini M."/>
            <person name="Fava F."/>
        </authorList>
    </citation>
    <scope>NUCLEOTIDE SEQUENCE</scope>
</reference>
<dbReference type="AlphaFoldDB" id="A0A1B6NSB0"/>
<name>A0A1B6NSB0_9ZZZZ</name>
<sequence length="34" mass="3993">MKLPKHGQMPTRTSKQVFTKVLLLNLTKRFCLSF</sequence>
<gene>
    <name evidence="1" type="ORF">MGSAQ_002241</name>
</gene>
<accession>A0A1B6NSB0</accession>